<protein>
    <submittedName>
        <fullName evidence="2">ABC transporter G family member 25</fullName>
    </submittedName>
</protein>
<dbReference type="PANTHER" id="PTHR46104">
    <property type="entry name" value="GENE 9195-RELATED-RELATED"/>
    <property type="match status" value="1"/>
</dbReference>
<reference evidence="2" key="1">
    <citation type="submission" date="2025-08" db="UniProtKB">
        <authorList>
            <consortium name="RefSeq"/>
        </authorList>
    </citation>
    <scope>IDENTIFICATION</scope>
</reference>
<name>A0ABM3DKJ5_SALSA</name>
<dbReference type="GeneID" id="123729172"/>
<gene>
    <name evidence="2" type="primary">LOC123729172</name>
</gene>
<evidence type="ECO:0000313" key="1">
    <source>
        <dbReference type="Proteomes" id="UP001652741"/>
    </source>
</evidence>
<evidence type="ECO:0000313" key="2">
    <source>
        <dbReference type="RefSeq" id="XP_045559332.1"/>
    </source>
</evidence>
<dbReference type="InterPro" id="IPR009030">
    <property type="entry name" value="Growth_fac_rcpt_cys_sf"/>
</dbReference>
<accession>A0ABM3DKJ5</accession>
<dbReference type="PANTHER" id="PTHR46104:SF1">
    <property type="entry name" value="GENE 9195-RELATED"/>
    <property type="match status" value="1"/>
</dbReference>
<organism evidence="1 2">
    <name type="scientific">Salmo salar</name>
    <name type="common">Atlantic salmon</name>
    <dbReference type="NCBI Taxonomy" id="8030"/>
    <lineage>
        <taxon>Eukaryota</taxon>
        <taxon>Metazoa</taxon>
        <taxon>Chordata</taxon>
        <taxon>Craniata</taxon>
        <taxon>Vertebrata</taxon>
        <taxon>Euteleostomi</taxon>
        <taxon>Actinopterygii</taxon>
        <taxon>Neopterygii</taxon>
        <taxon>Teleostei</taxon>
        <taxon>Protacanthopterygii</taxon>
        <taxon>Salmoniformes</taxon>
        <taxon>Salmonidae</taxon>
        <taxon>Salmoninae</taxon>
        <taxon>Salmo</taxon>
    </lineage>
</organism>
<sequence length="148" mass="15955">MIKVHPTNHDLCSWLHNTSCSPNSIDTDGDRSWMDVVTRPWSGQALADSTPHLRNPLYKCANFKGDVCPKGFYCPVGSAYPQPCDTGFYCGQTGLEAPSGLCTPGYFCSRGSTTPHASLCPPGHYCPQGTPLPLSCPPGTLKGKKQKH</sequence>
<dbReference type="RefSeq" id="XP_045559332.1">
    <property type="nucleotide sequence ID" value="XM_045703376.1"/>
</dbReference>
<dbReference type="SUPFAM" id="SSF57184">
    <property type="entry name" value="Growth factor receptor domain"/>
    <property type="match status" value="1"/>
</dbReference>
<dbReference type="Proteomes" id="UP001652741">
    <property type="component" value="Chromosome ssa20"/>
</dbReference>
<keyword evidence="1" id="KW-1185">Reference proteome</keyword>
<proteinExistence type="predicted"/>